<dbReference type="PROSITE" id="PS50928">
    <property type="entry name" value="ABC_TM1"/>
    <property type="match status" value="1"/>
</dbReference>
<keyword evidence="6 7" id="KW-0472">Membrane</keyword>
<dbReference type="CDD" id="cd06261">
    <property type="entry name" value="TM_PBP2"/>
    <property type="match status" value="1"/>
</dbReference>
<accession>A0A963Z248</accession>
<keyword evidence="2 7" id="KW-0813">Transport</keyword>
<dbReference type="PANTHER" id="PTHR43005">
    <property type="entry name" value="BLR7065 PROTEIN"/>
    <property type="match status" value="1"/>
</dbReference>
<keyword evidence="5 7" id="KW-1133">Transmembrane helix</keyword>
<dbReference type="GO" id="GO:0055085">
    <property type="term" value="P:transmembrane transport"/>
    <property type="evidence" value="ECO:0007669"/>
    <property type="project" value="InterPro"/>
</dbReference>
<evidence type="ECO:0000259" key="8">
    <source>
        <dbReference type="PROSITE" id="PS50928"/>
    </source>
</evidence>
<feature type="transmembrane region" description="Helical" evidence="7">
    <location>
        <begin position="110"/>
        <end position="133"/>
    </location>
</feature>
<feature type="transmembrane region" description="Helical" evidence="7">
    <location>
        <begin position="154"/>
        <end position="184"/>
    </location>
</feature>
<comment type="similarity">
    <text evidence="7">Belongs to the binding-protein-dependent transport system permease family.</text>
</comment>
<comment type="subcellular location">
    <subcellularLocation>
        <location evidence="1 7">Cell membrane</location>
        <topology evidence="1 7">Multi-pass membrane protein</topology>
    </subcellularLocation>
</comment>
<feature type="transmembrane region" description="Helical" evidence="7">
    <location>
        <begin position="265"/>
        <end position="283"/>
    </location>
</feature>
<organism evidence="9 10">
    <name type="scientific">Acidisoma cellulosilyticum</name>
    <dbReference type="NCBI Taxonomy" id="2802395"/>
    <lineage>
        <taxon>Bacteria</taxon>
        <taxon>Pseudomonadati</taxon>
        <taxon>Pseudomonadota</taxon>
        <taxon>Alphaproteobacteria</taxon>
        <taxon>Acetobacterales</taxon>
        <taxon>Acidocellaceae</taxon>
        <taxon>Acidisoma</taxon>
    </lineage>
</organism>
<keyword evidence="3" id="KW-1003">Cell membrane</keyword>
<evidence type="ECO:0000256" key="2">
    <source>
        <dbReference type="ARBA" id="ARBA00022448"/>
    </source>
</evidence>
<keyword evidence="4 7" id="KW-0812">Transmembrane</keyword>
<protein>
    <submittedName>
        <fullName evidence="9">Sugar ABC transporter permease</fullName>
    </submittedName>
</protein>
<dbReference type="InterPro" id="IPR000515">
    <property type="entry name" value="MetI-like"/>
</dbReference>
<feature type="transmembrane region" description="Helical" evidence="7">
    <location>
        <begin position="204"/>
        <end position="224"/>
    </location>
</feature>
<dbReference type="RefSeq" id="WP_227307785.1">
    <property type="nucleotide sequence ID" value="NZ_JAESVA010000004.1"/>
</dbReference>
<feature type="domain" description="ABC transmembrane type-1" evidence="8">
    <location>
        <begin position="76"/>
        <end position="286"/>
    </location>
</feature>
<dbReference type="SUPFAM" id="SSF161098">
    <property type="entry name" value="MetI-like"/>
    <property type="match status" value="1"/>
</dbReference>
<reference evidence="9 10" key="1">
    <citation type="journal article" date="2021" name="Microorganisms">
        <title>Acidisoma silvae sp. nov. and Acidisomacellulosilytica sp. nov., Two Acidophilic Bacteria Isolated from Decaying Wood, Hydrolyzing Cellulose and Producing Poly-3-hydroxybutyrate.</title>
        <authorList>
            <person name="Mieszkin S."/>
            <person name="Pouder E."/>
            <person name="Uroz S."/>
            <person name="Simon-Colin C."/>
            <person name="Alain K."/>
        </authorList>
    </citation>
    <scope>NUCLEOTIDE SEQUENCE [LARGE SCALE GENOMIC DNA]</scope>
    <source>
        <strain evidence="9 10">HW T5.17</strain>
    </source>
</reference>
<evidence type="ECO:0000256" key="5">
    <source>
        <dbReference type="ARBA" id="ARBA00022989"/>
    </source>
</evidence>
<dbReference type="PANTHER" id="PTHR43005:SF1">
    <property type="entry name" value="SPERMIDINE_PUTRESCINE TRANSPORT SYSTEM PERMEASE PROTEIN"/>
    <property type="match status" value="1"/>
</dbReference>
<dbReference type="Gene3D" id="1.10.3720.10">
    <property type="entry name" value="MetI-like"/>
    <property type="match status" value="1"/>
</dbReference>
<evidence type="ECO:0000256" key="1">
    <source>
        <dbReference type="ARBA" id="ARBA00004651"/>
    </source>
</evidence>
<keyword evidence="10" id="KW-1185">Reference proteome</keyword>
<dbReference type="AlphaFoldDB" id="A0A963Z248"/>
<dbReference type="Pfam" id="PF00528">
    <property type="entry name" value="BPD_transp_1"/>
    <property type="match status" value="1"/>
</dbReference>
<dbReference type="EMBL" id="JAESVA010000004">
    <property type="protein sequence ID" value="MCB8881111.1"/>
    <property type="molecule type" value="Genomic_DNA"/>
</dbReference>
<sequence length="296" mass="32399">MSAAGRTIAFGQERRAGYWLLAPLIAFLVITLGFPLATDLVYSVSTVSFTALWSPHWRGLGNFVDVLQDPVFWQAAGFSLRFAVIATVAEVALGFALVLILNPLLERHGWLIAFLILPMMISPALIGIMYRLMLNDFVGIIPQYLDMIGIDANLLGPQCVFGTLVVIEVLQWTPFALLALLAAYQAIPAELVEAARIDGGGSLSVFRFVTWPLMLPALGITAFIRFIDSFRVFDQIYVLTGGGPGTMTTSMSLYIYRAFFEKQQIGLAVAASLLLLVAAVLLLRVSLTRLLRNEPA</sequence>
<evidence type="ECO:0000256" key="6">
    <source>
        <dbReference type="ARBA" id="ARBA00023136"/>
    </source>
</evidence>
<evidence type="ECO:0000256" key="7">
    <source>
        <dbReference type="RuleBase" id="RU363032"/>
    </source>
</evidence>
<feature type="transmembrane region" description="Helical" evidence="7">
    <location>
        <begin position="78"/>
        <end position="104"/>
    </location>
</feature>
<feature type="transmembrane region" description="Helical" evidence="7">
    <location>
        <begin position="236"/>
        <end position="259"/>
    </location>
</feature>
<evidence type="ECO:0000313" key="10">
    <source>
        <dbReference type="Proteomes" id="UP000721844"/>
    </source>
</evidence>
<dbReference type="Proteomes" id="UP000721844">
    <property type="component" value="Unassembled WGS sequence"/>
</dbReference>
<gene>
    <name evidence="9" type="ORF">ACELLULO517_12765</name>
</gene>
<evidence type="ECO:0000313" key="9">
    <source>
        <dbReference type="EMBL" id="MCB8881111.1"/>
    </source>
</evidence>
<evidence type="ECO:0000256" key="4">
    <source>
        <dbReference type="ARBA" id="ARBA00022692"/>
    </source>
</evidence>
<dbReference type="InterPro" id="IPR035906">
    <property type="entry name" value="MetI-like_sf"/>
</dbReference>
<dbReference type="GO" id="GO:0005886">
    <property type="term" value="C:plasma membrane"/>
    <property type="evidence" value="ECO:0007669"/>
    <property type="project" value="UniProtKB-SubCell"/>
</dbReference>
<name>A0A963Z248_9PROT</name>
<feature type="transmembrane region" description="Helical" evidence="7">
    <location>
        <begin position="16"/>
        <end position="34"/>
    </location>
</feature>
<evidence type="ECO:0000256" key="3">
    <source>
        <dbReference type="ARBA" id="ARBA00022475"/>
    </source>
</evidence>
<comment type="caution">
    <text evidence="9">The sequence shown here is derived from an EMBL/GenBank/DDBJ whole genome shotgun (WGS) entry which is preliminary data.</text>
</comment>
<proteinExistence type="inferred from homology"/>